<dbReference type="RefSeq" id="WP_002857889.1">
    <property type="nucleotide sequence ID" value="NZ_AACERE020000016.1"/>
</dbReference>
<reference evidence="8" key="3">
    <citation type="submission" date="2019-08" db="EMBL/GenBank/DDBJ databases">
        <authorList>
            <person name="Ashton P.M."/>
            <person name="Dallman T."/>
            <person name="Nair S."/>
            <person name="De Pinna E."/>
            <person name="Peters T."/>
            <person name="Grant K."/>
        </authorList>
    </citation>
    <scope>NUCLEOTIDE SEQUENCE</scope>
    <source>
        <strain evidence="9">203504</strain>
        <strain evidence="8">657290</strain>
    </source>
</reference>
<dbReference type="Proteomes" id="UP000410873">
    <property type="component" value="Unassembled WGS sequence"/>
</dbReference>
<evidence type="ECO:0000313" key="2">
    <source>
        <dbReference type="EMBL" id="EAJ8965323.1"/>
    </source>
</evidence>
<dbReference type="PANTHER" id="PTHR34203">
    <property type="entry name" value="METHYLTRANSFERASE, FKBM FAMILY PROTEIN"/>
    <property type="match status" value="1"/>
</dbReference>
<dbReference type="InterPro" id="IPR052514">
    <property type="entry name" value="SAM-dependent_MTase"/>
</dbReference>
<accession>A0A5Z1FHS4</accession>
<evidence type="ECO:0000313" key="6">
    <source>
        <dbReference type="EMBL" id="EAL2654101.1"/>
    </source>
</evidence>
<evidence type="ECO:0000313" key="7">
    <source>
        <dbReference type="EMBL" id="EAL3753520.1"/>
    </source>
</evidence>
<reference evidence="7" key="1">
    <citation type="submission" date="2018-05" db="EMBL/GenBank/DDBJ databases">
        <authorList>
            <consortium name="NARMS: The National Antimicrobial Resistance Monitoring System"/>
        </authorList>
    </citation>
    <scope>NUCLEOTIDE SEQUENCE</scope>
    <source>
        <strain evidence="2">CVM N18C164</strain>
        <strain evidence="10">FSIS11924817</strain>
        <strain evidence="6">FSIS1606004</strain>
        <strain evidence="7">FSIS1607218</strain>
    </source>
</reference>
<dbReference type="EMBL" id="AACMWR010000016">
    <property type="protein sequence ID" value="EAL2654101.1"/>
    <property type="molecule type" value="Genomic_DNA"/>
</dbReference>
<feature type="domain" description="Methyltransferase FkbM" evidence="1">
    <location>
        <begin position="110"/>
        <end position="274"/>
    </location>
</feature>
<dbReference type="EMBL" id="AAJDSP010000016">
    <property type="protein sequence ID" value="ECK8440263.1"/>
    <property type="molecule type" value="Genomic_DNA"/>
</dbReference>
<dbReference type="NCBIfam" id="TIGR01444">
    <property type="entry name" value="fkbM_fam"/>
    <property type="match status" value="1"/>
</dbReference>
<dbReference type="InterPro" id="IPR006342">
    <property type="entry name" value="FkbM_mtfrase"/>
</dbReference>
<proteinExistence type="predicted"/>
<dbReference type="Gene3D" id="3.40.50.150">
    <property type="entry name" value="Vaccinia Virus protein VP39"/>
    <property type="match status" value="1"/>
</dbReference>
<dbReference type="EMBL" id="AALHGV010000028">
    <property type="protein sequence ID" value="ECZ6133279.1"/>
    <property type="molecule type" value="Genomic_DNA"/>
</dbReference>
<evidence type="ECO:0000313" key="4">
    <source>
        <dbReference type="EMBL" id="EAK1067343.1"/>
    </source>
</evidence>
<dbReference type="SUPFAM" id="SSF53335">
    <property type="entry name" value="S-adenosyl-L-methionine-dependent methyltransferases"/>
    <property type="match status" value="1"/>
</dbReference>
<evidence type="ECO:0000313" key="5">
    <source>
        <dbReference type="EMBL" id="EAK3959982.1"/>
    </source>
</evidence>
<reference evidence="3 11" key="2">
    <citation type="submission" date="2018-05" db="EMBL/GenBank/DDBJ databases">
        <authorList>
            <consortium name="PulseNet: The National Subtyping Network for Foodborne Disease Surveillance"/>
            <person name="Tarr C.L."/>
            <person name="Trees E."/>
            <person name="Katz L.S."/>
            <person name="Carleton-Romer H.A."/>
            <person name="Stroika S."/>
            <person name="Kucerova Z."/>
            <person name="Roache K.F."/>
            <person name="Sabol A.L."/>
            <person name="Besser J."/>
            <person name="Gerner-Smidt P."/>
        </authorList>
    </citation>
    <scope>NUCLEOTIDE SEQUENCE [LARGE SCALE GENOMIC DNA]</scope>
    <source>
        <strain evidence="4">2010D-8349</strain>
        <strain evidence="3">PNUSAC001356</strain>
        <strain evidence="5 11">PNUSAC003589</strain>
    </source>
</reference>
<dbReference type="EMBL" id="AACNSI010000045">
    <property type="protein sequence ID" value="EAL3753520.1"/>
    <property type="molecule type" value="Genomic_DNA"/>
</dbReference>
<name>A0A5Z1FHS4_CAMJU</name>
<evidence type="ECO:0000313" key="11">
    <source>
        <dbReference type="Proteomes" id="UP000410873"/>
    </source>
</evidence>
<dbReference type="EMBL" id="AACFWJ010000014">
    <property type="protein sequence ID" value="EAK3959982.1"/>
    <property type="molecule type" value="Genomic_DNA"/>
</dbReference>
<dbReference type="PANTHER" id="PTHR34203:SF15">
    <property type="entry name" value="SLL1173 PROTEIN"/>
    <property type="match status" value="1"/>
</dbReference>
<sequence length="283" mass="33261">MKKEQLEVLKEALNGLIYQIDNHQQARKPIADVERIISELQVLNHWNKQENVYNALHLIQGAIADPQGLGRLNLLLDNARIPKQYYDIFYKMLYVDKYGGGDGYRPVCIDCGGHAGLITDIILHCGGQSYIFEPNIYLNYFLRKKYENNINVKLFQKAVSDRNYETDFIMFGNRILSQGNRIVESVQDSQTEKTYKVQVIDLCEFIENEILTQHKRIYFLKLDIEGMEFEIMKKIIEKKIYKKIDYIACETHEYMFDDSEKKIGELKQLINKCNIQNILLDWI</sequence>
<evidence type="ECO:0000313" key="8">
    <source>
        <dbReference type="EMBL" id="ECK8440263.1"/>
    </source>
</evidence>
<organism evidence="7">
    <name type="scientific">Campylobacter jejuni</name>
    <dbReference type="NCBI Taxonomy" id="197"/>
    <lineage>
        <taxon>Bacteria</taxon>
        <taxon>Pseudomonadati</taxon>
        <taxon>Campylobacterota</taxon>
        <taxon>Epsilonproteobacteria</taxon>
        <taxon>Campylobacterales</taxon>
        <taxon>Campylobacteraceae</taxon>
        <taxon>Campylobacter</taxon>
    </lineage>
</organism>
<protein>
    <submittedName>
        <fullName evidence="7">FkbM family methyltransferase</fullName>
    </submittedName>
</protein>
<dbReference type="EMBL" id="AACBZE010000049">
    <property type="protein sequence ID" value="EAJ8965323.1"/>
    <property type="molecule type" value="Genomic_DNA"/>
</dbReference>
<keyword evidence="7" id="KW-0489">Methyltransferase</keyword>
<evidence type="ECO:0000313" key="3">
    <source>
        <dbReference type="EMBL" id="EAJ9946082.1"/>
    </source>
</evidence>
<evidence type="ECO:0000259" key="1">
    <source>
        <dbReference type="Pfam" id="PF05050"/>
    </source>
</evidence>
<dbReference type="EMBL" id="AACBTT010000011">
    <property type="protein sequence ID" value="EAJ9946082.1"/>
    <property type="molecule type" value="Genomic_DNA"/>
</dbReference>
<dbReference type="EMBL" id="AACDKP010000006">
    <property type="protein sequence ID" value="EAK1067343.1"/>
    <property type="molecule type" value="Genomic_DNA"/>
</dbReference>
<dbReference type="GO" id="GO:0032259">
    <property type="term" value="P:methylation"/>
    <property type="evidence" value="ECO:0007669"/>
    <property type="project" value="UniProtKB-KW"/>
</dbReference>
<evidence type="ECO:0000313" key="10">
    <source>
        <dbReference type="EMBL" id="ECZ6133279.1"/>
    </source>
</evidence>
<comment type="caution">
    <text evidence="7">The sequence shown here is derived from an EMBL/GenBank/DDBJ whole genome shotgun (WGS) entry which is preliminary data.</text>
</comment>
<dbReference type="GO" id="GO:0008168">
    <property type="term" value="F:methyltransferase activity"/>
    <property type="evidence" value="ECO:0007669"/>
    <property type="project" value="UniProtKB-KW"/>
</dbReference>
<keyword evidence="7" id="KW-0808">Transferase</keyword>
<dbReference type="InterPro" id="IPR029063">
    <property type="entry name" value="SAM-dependent_MTases_sf"/>
</dbReference>
<dbReference type="AlphaFoldDB" id="A0A5Z1FHS4"/>
<gene>
    <name evidence="6" type="ORF">A0V05_08390</name>
    <name evidence="4" type="ORF">A9348_06515</name>
    <name evidence="7" type="ORF">BFM45_08355</name>
    <name evidence="3" type="ORF">BZD88_08720</name>
    <name evidence="5" type="ORF">C1418_09215</name>
    <name evidence="2" type="ORF">E0Z27_08700</name>
    <name evidence="9" type="ORF">F1N62_08585</name>
    <name evidence="10" type="ORF">F8Y98_08575</name>
    <name evidence="8" type="ORF">FR398_08770</name>
</gene>
<dbReference type="EMBL" id="AAKFJU010000021">
    <property type="protein sequence ID" value="ECR2912747.1"/>
    <property type="molecule type" value="Genomic_DNA"/>
</dbReference>
<evidence type="ECO:0000313" key="9">
    <source>
        <dbReference type="EMBL" id="ECR2912747.1"/>
    </source>
</evidence>
<dbReference type="Pfam" id="PF05050">
    <property type="entry name" value="Methyltransf_21"/>
    <property type="match status" value="1"/>
</dbReference>